<dbReference type="InterPro" id="IPR049557">
    <property type="entry name" value="Transketolase_CS"/>
</dbReference>
<feature type="binding site" evidence="15">
    <location>
        <position position="521"/>
    </location>
    <ligand>
        <name>substrate</name>
    </ligand>
</feature>
<evidence type="ECO:0000313" key="22">
    <source>
        <dbReference type="Proteomes" id="UP000095228"/>
    </source>
</evidence>
<dbReference type="SUPFAM" id="SSF52518">
    <property type="entry name" value="Thiamin diphosphate-binding fold (THDP-binding)"/>
    <property type="match status" value="2"/>
</dbReference>
<dbReference type="AlphaFoldDB" id="A0A1D8AZB3"/>
<evidence type="ECO:0000259" key="20">
    <source>
        <dbReference type="SMART" id="SM00861"/>
    </source>
</evidence>
<feature type="site" description="Important for catalytic activity" evidence="18">
    <location>
        <position position="30"/>
    </location>
</feature>
<keyword evidence="10 17" id="KW-0460">Magnesium</keyword>
<feature type="binding site" evidence="15">
    <location>
        <position position="266"/>
    </location>
    <ligand>
        <name>substrate</name>
    </ligand>
</feature>
<feature type="site" description="Important for catalytic activity" evidence="18">
    <location>
        <position position="266"/>
    </location>
</feature>
<organism evidence="21 22">
    <name type="scientific">Lacunisphaera limnophila</name>
    <dbReference type="NCBI Taxonomy" id="1838286"/>
    <lineage>
        <taxon>Bacteria</taxon>
        <taxon>Pseudomonadati</taxon>
        <taxon>Verrucomicrobiota</taxon>
        <taxon>Opitutia</taxon>
        <taxon>Opitutales</taxon>
        <taxon>Opitutaceae</taxon>
        <taxon>Lacunisphaera</taxon>
    </lineage>
</organism>
<dbReference type="InterPro" id="IPR005475">
    <property type="entry name" value="Transketolase-like_Pyr-bd"/>
</dbReference>
<evidence type="ECO:0000313" key="21">
    <source>
        <dbReference type="EMBL" id="AOS46230.1"/>
    </source>
</evidence>
<dbReference type="PATRIC" id="fig|1838286.3.peg.3367"/>
<dbReference type="Pfam" id="PF00456">
    <property type="entry name" value="Transketolase_N"/>
    <property type="match status" value="1"/>
</dbReference>
<evidence type="ECO:0000256" key="4">
    <source>
        <dbReference type="ARBA" id="ARBA00007131"/>
    </source>
</evidence>
<evidence type="ECO:0000256" key="3">
    <source>
        <dbReference type="ARBA" id="ARBA00001941"/>
    </source>
</evidence>
<evidence type="ECO:0000256" key="14">
    <source>
        <dbReference type="PIRSR" id="PIRSR605478-1"/>
    </source>
</evidence>
<dbReference type="Proteomes" id="UP000095228">
    <property type="component" value="Chromosome"/>
</dbReference>
<dbReference type="GO" id="GO:0005829">
    <property type="term" value="C:cytosol"/>
    <property type="evidence" value="ECO:0007669"/>
    <property type="project" value="TreeGrafter"/>
</dbReference>
<dbReference type="Pfam" id="PF02779">
    <property type="entry name" value="Transket_pyr"/>
    <property type="match status" value="1"/>
</dbReference>
<comment type="catalytic activity">
    <reaction evidence="12 19">
        <text>D-sedoheptulose 7-phosphate + D-glyceraldehyde 3-phosphate = aldehydo-D-ribose 5-phosphate + D-xylulose 5-phosphate</text>
        <dbReference type="Rhea" id="RHEA:10508"/>
        <dbReference type="ChEBI" id="CHEBI:57483"/>
        <dbReference type="ChEBI" id="CHEBI:57737"/>
        <dbReference type="ChEBI" id="CHEBI:58273"/>
        <dbReference type="ChEBI" id="CHEBI:59776"/>
        <dbReference type="EC" id="2.2.1.1"/>
    </reaction>
</comment>
<feature type="binding site" evidence="17">
    <location>
        <position position="191"/>
    </location>
    <ligand>
        <name>Mg(2+)</name>
        <dbReference type="ChEBI" id="CHEBI:18420"/>
    </ligand>
</feature>
<comment type="cofactor">
    <cofactor evidence="2">
        <name>Mn(2+)</name>
        <dbReference type="ChEBI" id="CHEBI:29035"/>
    </cofactor>
</comment>
<feature type="binding site" evidence="16">
    <location>
        <position position="70"/>
    </location>
    <ligand>
        <name>thiamine diphosphate</name>
        <dbReference type="ChEBI" id="CHEBI:58937"/>
    </ligand>
</feature>
<evidence type="ECO:0000256" key="18">
    <source>
        <dbReference type="PIRSR" id="PIRSR605478-5"/>
    </source>
</evidence>
<dbReference type="InterPro" id="IPR020826">
    <property type="entry name" value="Transketolase_BS"/>
</dbReference>
<feature type="binding site" evidence="15">
    <location>
        <position position="474"/>
    </location>
    <ligand>
        <name>substrate</name>
    </ligand>
</feature>
<dbReference type="PANTHER" id="PTHR43522:SF10">
    <property type="entry name" value="TRANSKETOLASE"/>
    <property type="match status" value="1"/>
</dbReference>
<feature type="binding site" evidence="15">
    <location>
        <position position="358"/>
    </location>
    <ligand>
        <name>substrate</name>
    </ligand>
</feature>
<dbReference type="CDD" id="cd02012">
    <property type="entry name" value="TPP_TK"/>
    <property type="match status" value="1"/>
</dbReference>
<keyword evidence="11 16" id="KW-0786">Thiamine pyrophosphate</keyword>
<comment type="cofactor">
    <cofactor evidence="1">
        <name>Ca(2+)</name>
        <dbReference type="ChEBI" id="CHEBI:29108"/>
    </cofactor>
</comment>
<evidence type="ECO:0000256" key="9">
    <source>
        <dbReference type="ARBA" id="ARBA00022837"/>
    </source>
</evidence>
<dbReference type="OrthoDB" id="8732661at2"/>
<dbReference type="PROSITE" id="PS00801">
    <property type="entry name" value="TRANSKETOLASE_1"/>
    <property type="match status" value="1"/>
</dbReference>
<dbReference type="RefSeq" id="WP_069963306.1">
    <property type="nucleotide sequence ID" value="NZ_CP016094.1"/>
</dbReference>
<evidence type="ECO:0000256" key="10">
    <source>
        <dbReference type="ARBA" id="ARBA00022842"/>
    </source>
</evidence>
<evidence type="ECO:0000256" key="16">
    <source>
        <dbReference type="PIRSR" id="PIRSR605478-3"/>
    </source>
</evidence>
<dbReference type="InterPro" id="IPR029061">
    <property type="entry name" value="THDP-binding"/>
</dbReference>
<comment type="function">
    <text evidence="19">Catalyzes the transfer of a two-carbon ketol group from a ketose donor to an aldose acceptor, via a covalent intermediate with the cofactor thiamine pyrophosphate.</text>
</comment>
<feature type="domain" description="Transketolase-like pyrimidine-binding" evidence="20">
    <location>
        <begin position="355"/>
        <end position="526"/>
    </location>
</feature>
<dbReference type="FunFam" id="3.40.50.970:FF:000045">
    <property type="entry name" value="Transketolase"/>
    <property type="match status" value="1"/>
</dbReference>
<evidence type="ECO:0000256" key="17">
    <source>
        <dbReference type="PIRSR" id="PIRSR605478-4"/>
    </source>
</evidence>
<dbReference type="NCBIfam" id="TIGR00232">
    <property type="entry name" value="tktlase_bact"/>
    <property type="match status" value="1"/>
</dbReference>
<dbReference type="STRING" id="1838286.Verru16b_03327"/>
<dbReference type="FunFam" id="3.40.50.920:FF:000003">
    <property type="entry name" value="Transketolase"/>
    <property type="match status" value="1"/>
</dbReference>
<reference evidence="21 22" key="1">
    <citation type="submission" date="2016-06" db="EMBL/GenBank/DDBJ databases">
        <title>Three novel species with peptidoglycan cell walls form the new genus Lacunisphaera gen. nov. in the family Opitutaceae of the verrucomicrobial subdivision 4.</title>
        <authorList>
            <person name="Rast P."/>
            <person name="Gloeckner I."/>
            <person name="Jogler M."/>
            <person name="Boedeker C."/>
            <person name="Jeske O."/>
            <person name="Wiegand S."/>
            <person name="Reinhardt R."/>
            <person name="Schumann P."/>
            <person name="Rohde M."/>
            <person name="Spring S."/>
            <person name="Gloeckner F.O."/>
            <person name="Jogler C."/>
        </authorList>
    </citation>
    <scope>NUCLEOTIDE SEQUENCE [LARGE SCALE GENOMIC DNA]</scope>
    <source>
        <strain evidence="21 22">IG16b</strain>
    </source>
</reference>
<feature type="binding site" evidence="15">
    <location>
        <position position="470"/>
    </location>
    <ligand>
        <name>substrate</name>
    </ligand>
</feature>
<evidence type="ECO:0000256" key="13">
    <source>
        <dbReference type="NCBIfam" id="TIGR00232"/>
    </source>
</evidence>
<keyword evidence="8 17" id="KW-0479">Metal-binding</keyword>
<dbReference type="EC" id="2.2.1.1" evidence="6 13"/>
<dbReference type="InterPro" id="IPR009014">
    <property type="entry name" value="Transketo_C/PFOR_II"/>
</dbReference>
<gene>
    <name evidence="21" type="primary">tkt</name>
    <name evidence="21" type="ORF">Verru16b_03327</name>
</gene>
<dbReference type="KEGG" id="obg:Verru16b_03327"/>
<feature type="active site" description="Proton donor" evidence="14">
    <location>
        <position position="412"/>
    </location>
</feature>
<feature type="binding site" evidence="16">
    <location>
        <position position="438"/>
    </location>
    <ligand>
        <name>thiamine diphosphate</name>
        <dbReference type="ChEBI" id="CHEBI:58937"/>
    </ligand>
</feature>
<evidence type="ECO:0000256" key="15">
    <source>
        <dbReference type="PIRSR" id="PIRSR605478-2"/>
    </source>
</evidence>
<dbReference type="EMBL" id="CP016094">
    <property type="protein sequence ID" value="AOS46230.1"/>
    <property type="molecule type" value="Genomic_DNA"/>
</dbReference>
<dbReference type="Gene3D" id="3.40.50.970">
    <property type="match status" value="2"/>
</dbReference>
<dbReference type="CDD" id="cd07033">
    <property type="entry name" value="TPP_PYR_DXS_TK_like"/>
    <property type="match status" value="1"/>
</dbReference>
<dbReference type="InterPro" id="IPR033247">
    <property type="entry name" value="Transketolase_fam"/>
</dbReference>
<dbReference type="InterPro" id="IPR005478">
    <property type="entry name" value="Transketolase_bac-like"/>
</dbReference>
<feature type="binding site" evidence="15">
    <location>
        <position position="462"/>
    </location>
    <ligand>
        <name>substrate</name>
    </ligand>
</feature>
<feature type="binding site" evidence="16">
    <location>
        <begin position="118"/>
        <end position="120"/>
    </location>
    <ligand>
        <name>thiamine diphosphate</name>
        <dbReference type="ChEBI" id="CHEBI:58937"/>
    </ligand>
</feature>
<feature type="binding site" evidence="16">
    <location>
        <position position="160"/>
    </location>
    <ligand>
        <name>thiamine diphosphate</name>
        <dbReference type="ChEBI" id="CHEBI:58937"/>
    </ligand>
</feature>
<comment type="cofactor">
    <cofactor evidence="19">
        <name>Mg(2+)</name>
        <dbReference type="ChEBI" id="CHEBI:18420"/>
    </cofactor>
    <cofactor evidence="19">
        <name>Ca(2+)</name>
        <dbReference type="ChEBI" id="CHEBI:29108"/>
    </cofactor>
    <cofactor evidence="19">
        <name>Mn(2+)</name>
        <dbReference type="ChEBI" id="CHEBI:29035"/>
    </cofactor>
    <cofactor evidence="19">
        <name>Co(2+)</name>
        <dbReference type="ChEBI" id="CHEBI:48828"/>
    </cofactor>
    <text evidence="19">Binds 1 Mg(2+) ion per subunit. Can also utilize other divalent metal cations, such as Ca(2+), Mn(2+) and Co(2+).</text>
</comment>
<evidence type="ECO:0000256" key="12">
    <source>
        <dbReference type="ARBA" id="ARBA00049473"/>
    </source>
</evidence>
<dbReference type="Pfam" id="PF22613">
    <property type="entry name" value="Transketolase_C_1"/>
    <property type="match status" value="1"/>
</dbReference>
<feature type="binding site" evidence="16">
    <location>
        <position position="266"/>
    </location>
    <ligand>
        <name>thiamine diphosphate</name>
        <dbReference type="ChEBI" id="CHEBI:58937"/>
    </ligand>
</feature>
<feature type="binding site" evidence="15">
    <location>
        <position position="385"/>
    </location>
    <ligand>
        <name>substrate</name>
    </ligand>
</feature>
<keyword evidence="7 19" id="KW-0808">Transferase</keyword>
<dbReference type="GO" id="GO:0046872">
    <property type="term" value="F:metal ion binding"/>
    <property type="evidence" value="ECO:0007669"/>
    <property type="project" value="UniProtKB-KW"/>
</dbReference>
<evidence type="ECO:0000256" key="2">
    <source>
        <dbReference type="ARBA" id="ARBA00001936"/>
    </source>
</evidence>
<feature type="binding site" evidence="17">
    <location>
        <position position="159"/>
    </location>
    <ligand>
        <name>Mg(2+)</name>
        <dbReference type="ChEBI" id="CHEBI:18420"/>
    </ligand>
</feature>
<comment type="cofactor">
    <cofactor evidence="17">
        <name>Mg(2+)</name>
        <dbReference type="ChEBI" id="CHEBI:18420"/>
    </cofactor>
    <text evidence="17">Binds 1 Mg(2+) ion per subunit. Can also utilize other divalent metal cations, such as Ca(2+), Mn(2+) and Co(2+).</text>
</comment>
<dbReference type="SMART" id="SM00861">
    <property type="entry name" value="Transket_pyr"/>
    <property type="match status" value="1"/>
</dbReference>
<comment type="similarity">
    <text evidence="4 19">Belongs to the transketolase family.</text>
</comment>
<proteinExistence type="inferred from homology"/>
<keyword evidence="22" id="KW-1185">Reference proteome</keyword>
<evidence type="ECO:0000256" key="1">
    <source>
        <dbReference type="ARBA" id="ARBA00001913"/>
    </source>
</evidence>
<evidence type="ECO:0000256" key="5">
    <source>
        <dbReference type="ARBA" id="ARBA00011738"/>
    </source>
</evidence>
<name>A0A1D8AZB3_9BACT</name>
<dbReference type="InterPro" id="IPR055152">
    <property type="entry name" value="Transketolase-like_C_2"/>
</dbReference>
<dbReference type="Gene3D" id="3.40.50.920">
    <property type="match status" value="1"/>
</dbReference>
<evidence type="ECO:0000256" key="8">
    <source>
        <dbReference type="ARBA" id="ARBA00022723"/>
    </source>
</evidence>
<sequence>MKLHPEILAQASAQARGLAIDAVHKCSSGHLGLPLGAAEIGAVLYGHALVHNPDEPRWLNRDRFVLSAGHGSMFLYSWLHLSGYDLSLEEVKNFRVLHSKTPGHPEFHETPGVECTTGPLGQGIGNGVGLALSGKMAEARFNTAEHVLFDHHVIVLAGDGCMQEGVAMEAVAFAGHQGLDNLILIYDSNDVTLDAMADKTQGENTAARFKSIGWDVQTLADGHDLAAIAKAVAKAKKAKTGKPQLIIAKTIIGKGIPEVQGTSKGHGEGGAKFADAARAGLGLPAEHFYVSPEVREYFAGHKKRLKRAYAKWRKTYEAWRTANPDKAALLDSRNDRLSATDLLAKIPAFAADAKLATRAAGKDVLQPVAAALPLLISGSADLHGSTLNYIAADKDFEKTNRSGRNLRYGIREHGMAAINNGVAYDGIFRTSCATFLVFADYSRPSMRIAALSKLPVLYIYTHDSIGVGEDGPTHQPVETVTGLRVIPNLDVIRPADPEETAGAFAAALERQDGPTLLSLTRQAVPMLNGIPVQTRREGVLKGGYIAVKESTDLTHILISAGSELQWAIAAAQQLGTGVRVVSIPSFLRFDAQSKEYRESVLPTSCRKRVAIEAGVTGLWSKYVGLDGKVIGIDRFGLSAPGNTAMKELGITTEAVVAAAKSL</sequence>
<feature type="binding site" evidence="17">
    <location>
        <position position="189"/>
    </location>
    <ligand>
        <name>Mg(2+)</name>
        <dbReference type="ChEBI" id="CHEBI:18420"/>
    </ligand>
</feature>
<feature type="binding site" evidence="16">
    <location>
        <position position="189"/>
    </location>
    <ligand>
        <name>thiamine diphosphate</name>
        <dbReference type="ChEBI" id="CHEBI:58937"/>
    </ligand>
</feature>
<protein>
    <recommendedName>
        <fullName evidence="6 13">Transketolase</fullName>
        <ecNumber evidence="6 13">2.2.1.1</ecNumber>
    </recommendedName>
</protein>
<keyword evidence="9 19" id="KW-0106">Calcium</keyword>
<accession>A0A1D8AZB3</accession>
<dbReference type="PROSITE" id="PS00802">
    <property type="entry name" value="TRANSKETOLASE_2"/>
    <property type="match status" value="1"/>
</dbReference>
<evidence type="ECO:0000256" key="7">
    <source>
        <dbReference type="ARBA" id="ARBA00022679"/>
    </source>
</evidence>
<dbReference type="FunFam" id="3.40.50.970:FF:000004">
    <property type="entry name" value="Transketolase"/>
    <property type="match status" value="1"/>
</dbReference>
<evidence type="ECO:0000256" key="11">
    <source>
        <dbReference type="ARBA" id="ARBA00023052"/>
    </source>
</evidence>
<feature type="binding site" evidence="15">
    <location>
        <position position="30"/>
    </location>
    <ligand>
        <name>substrate</name>
    </ligand>
</feature>
<evidence type="ECO:0000256" key="19">
    <source>
        <dbReference type="RuleBase" id="RU004996"/>
    </source>
</evidence>
<dbReference type="GO" id="GO:0004802">
    <property type="term" value="F:transketolase activity"/>
    <property type="evidence" value="ECO:0007669"/>
    <property type="project" value="UniProtKB-UniRule"/>
</dbReference>
<dbReference type="InterPro" id="IPR005474">
    <property type="entry name" value="Transketolase_N"/>
</dbReference>
<dbReference type="PANTHER" id="PTHR43522">
    <property type="entry name" value="TRANSKETOLASE"/>
    <property type="match status" value="1"/>
</dbReference>
<dbReference type="GO" id="GO:0006098">
    <property type="term" value="P:pentose-phosphate shunt"/>
    <property type="evidence" value="ECO:0007669"/>
    <property type="project" value="TreeGrafter"/>
</dbReference>
<comment type="cofactor">
    <cofactor evidence="16">
        <name>thiamine diphosphate</name>
        <dbReference type="ChEBI" id="CHEBI:58937"/>
    </cofactor>
    <text evidence="16">Binds 1 thiamine pyrophosphate per subunit. During the reaction, the substrate forms a covalent intermediate with the cofactor.</text>
</comment>
<comment type="subunit">
    <text evidence="5 19">Homodimer.</text>
</comment>
<evidence type="ECO:0000256" key="6">
    <source>
        <dbReference type="ARBA" id="ARBA00013152"/>
    </source>
</evidence>
<dbReference type="SUPFAM" id="SSF52922">
    <property type="entry name" value="TK C-terminal domain-like"/>
    <property type="match status" value="1"/>
</dbReference>
<comment type="cofactor">
    <cofactor evidence="3">
        <name>Co(2+)</name>
        <dbReference type="ChEBI" id="CHEBI:48828"/>
    </cofactor>
</comment>